<name>A0AC61DHV3_9FIRM</name>
<organism evidence="1 2">
    <name type="scientific">Sporanaerobium hydrogeniformans</name>
    <dbReference type="NCBI Taxonomy" id="3072179"/>
    <lineage>
        <taxon>Bacteria</taxon>
        <taxon>Bacillati</taxon>
        <taxon>Bacillota</taxon>
        <taxon>Clostridia</taxon>
        <taxon>Lachnospirales</taxon>
        <taxon>Lachnospiraceae</taxon>
        <taxon>Sporanaerobium</taxon>
    </lineage>
</organism>
<dbReference type="EMBL" id="PEDL01000001">
    <property type="protein sequence ID" value="PHV72468.1"/>
    <property type="molecule type" value="Genomic_DNA"/>
</dbReference>
<dbReference type="Proteomes" id="UP000224460">
    <property type="component" value="Unassembled WGS sequence"/>
</dbReference>
<sequence>MVKRKMCIIGAGMVGSATMMAILNLNLVAEIVLIDQNEKKAEGEALDVFHTTSFTYVPNVMIRKGSYEDCKDSQIIVMSAGPSIKPGEKPDRRILTQTNANVTRAVMKEITRYTQEAILIFVSNPVDVVTYIAQNEFGYPRHKIFGTGTLLDTARMRRIIGEHYLVDTKNVHGYVLGEHGQTAFITWSICNIGGIPIDSVAPKFKLPPIDKEEILKKVKNAGLEILLAKGYTNYGIAESVARIVTAICLNELSVLPVTTTLEGEYGITNVAISVPCIIGKEGIHDILEIPLSLNEQEALKKSAESVMKLMSDFEII</sequence>
<comment type="caution">
    <text evidence="1">The sequence shown here is derived from an EMBL/GenBank/DDBJ whole genome shotgun (WGS) entry which is preliminary data.</text>
</comment>
<evidence type="ECO:0000313" key="1">
    <source>
        <dbReference type="EMBL" id="PHV72468.1"/>
    </source>
</evidence>
<gene>
    <name evidence="1" type="ORF">CS063_02200</name>
</gene>
<protein>
    <submittedName>
        <fullName evidence="1">L-lactate dehydrogenase</fullName>
    </submittedName>
</protein>
<keyword evidence="2" id="KW-1185">Reference proteome</keyword>
<evidence type="ECO:0000313" key="2">
    <source>
        <dbReference type="Proteomes" id="UP000224460"/>
    </source>
</evidence>
<reference evidence="1" key="1">
    <citation type="submission" date="2017-10" db="EMBL/GenBank/DDBJ databases">
        <title>Genome sequence of cellulolytic Lachnospiraceae bacterium XHS1971 isolated from hotspring sediment.</title>
        <authorList>
            <person name="Vasudevan G."/>
            <person name="Joshi A.J."/>
            <person name="Hivarkar S."/>
            <person name="Lanjekar V.B."/>
            <person name="Dhakephalkar P.K."/>
            <person name="Dagar S."/>
        </authorList>
    </citation>
    <scope>NUCLEOTIDE SEQUENCE</scope>
    <source>
        <strain evidence="1">XHS1971</strain>
    </source>
</reference>
<accession>A0AC61DHV3</accession>
<proteinExistence type="predicted"/>